<dbReference type="EMBL" id="CP042436">
    <property type="protein sequence ID" value="QEC65166.1"/>
    <property type="molecule type" value="Genomic_DNA"/>
</dbReference>
<dbReference type="Proteomes" id="UP000321479">
    <property type="component" value="Chromosome"/>
</dbReference>
<evidence type="ECO:0000313" key="2">
    <source>
        <dbReference type="Proteomes" id="UP000321479"/>
    </source>
</evidence>
<dbReference type="AlphaFoldDB" id="A0A5B8V3L6"/>
<keyword evidence="2" id="KW-1185">Reference proteome</keyword>
<dbReference type="KEGG" id="mgin:FRZ54_22200"/>
<gene>
    <name evidence="1" type="ORF">FRZ54_22200</name>
</gene>
<dbReference type="RefSeq" id="WP_147033997.1">
    <property type="nucleotide sequence ID" value="NZ_CP042436.1"/>
</dbReference>
<organism evidence="1 2">
    <name type="scientific">Mucilaginibacter ginsenosidivorans</name>
    <dbReference type="NCBI Taxonomy" id="398053"/>
    <lineage>
        <taxon>Bacteria</taxon>
        <taxon>Pseudomonadati</taxon>
        <taxon>Bacteroidota</taxon>
        <taxon>Sphingobacteriia</taxon>
        <taxon>Sphingobacteriales</taxon>
        <taxon>Sphingobacteriaceae</taxon>
        <taxon>Mucilaginibacter</taxon>
    </lineage>
</organism>
<sequence length="98" mass="11320">MSDPHYPTVDFMFFYQLVCASDKVQAQEQIGNVIVILVKGDSAVHKRLIYLRKTQGNAVLYMQATATALRLGFLNELMQWYVDNRNWKDGGYFVPQEN</sequence>
<evidence type="ECO:0000313" key="1">
    <source>
        <dbReference type="EMBL" id="QEC65166.1"/>
    </source>
</evidence>
<proteinExistence type="predicted"/>
<accession>A0A5B8V3L6</accession>
<reference evidence="1 2" key="1">
    <citation type="journal article" date="2017" name="Curr. Microbiol.">
        <title>Mucilaginibacter ginsenosidivorans sp. nov., Isolated from Soil of Ginseng Field.</title>
        <authorList>
            <person name="Kim M.M."/>
            <person name="Siddiqi M.Z."/>
            <person name="Im W.T."/>
        </authorList>
    </citation>
    <scope>NUCLEOTIDE SEQUENCE [LARGE SCALE GENOMIC DNA]</scope>
    <source>
        <strain evidence="1 2">Gsoil 3017</strain>
    </source>
</reference>
<dbReference type="OrthoDB" id="676414at2"/>
<name>A0A5B8V3L6_9SPHI</name>
<protein>
    <submittedName>
        <fullName evidence="1">Uncharacterized protein</fullName>
    </submittedName>
</protein>